<accession>A0AAJ5X865</accession>
<name>A0AAJ5X865_9SPHN</name>
<gene>
    <name evidence="2" type="ORF">P0Y56_08000</name>
</gene>
<protein>
    <recommendedName>
        <fullName evidence="4">DUF4129 domain-containing protein</fullName>
    </recommendedName>
</protein>
<evidence type="ECO:0000313" key="3">
    <source>
        <dbReference type="Proteomes" id="UP001218362"/>
    </source>
</evidence>
<reference evidence="2" key="1">
    <citation type="submission" date="2023-03" db="EMBL/GenBank/DDBJ databases">
        <title>Andean soil-derived lignocellulolytic bacterial consortium as a source of novel taxa and putative plastic-active enzymes.</title>
        <authorList>
            <person name="Diaz-Garcia L."/>
            <person name="Chuvochina M."/>
            <person name="Feuerriegel G."/>
            <person name="Bunk B."/>
            <person name="Sproer C."/>
            <person name="Streit W.R."/>
            <person name="Rodriguez L.M."/>
            <person name="Overmann J."/>
            <person name="Jimenez D.J."/>
        </authorList>
    </citation>
    <scope>NUCLEOTIDE SEQUENCE</scope>
    <source>
        <strain evidence="2">MAG 26</strain>
    </source>
</reference>
<sequence length="228" mass="25172">MGAAADTADTAAAAHPAAHDPARAWEAIRANHEIQYAPIAPPKIDPPPGWLTQFLKWLARVMRPVGDALGVSWPVLQWILIGIAALLVAFLLWKLLAPIARIRRERKQAEEQAEHDWAPDREAVLSLLGDADRLAGEGRFDEATRLLLQRSVDQIAEARPEWLGPSSTAREIAALPALPERARGAFRTIAERVERSLFALRRLDAEDWQAARAAYADFALHDLKRGAA</sequence>
<evidence type="ECO:0000313" key="2">
    <source>
        <dbReference type="EMBL" id="WEK48223.1"/>
    </source>
</evidence>
<evidence type="ECO:0008006" key="4">
    <source>
        <dbReference type="Google" id="ProtNLM"/>
    </source>
</evidence>
<organism evidence="2 3">
    <name type="scientific">Candidatus Andeanibacterium colombiense</name>
    <dbReference type="NCBI Taxonomy" id="3121345"/>
    <lineage>
        <taxon>Bacteria</taxon>
        <taxon>Pseudomonadati</taxon>
        <taxon>Pseudomonadota</taxon>
        <taxon>Alphaproteobacteria</taxon>
        <taxon>Sphingomonadales</taxon>
        <taxon>Sphingomonadaceae</taxon>
        <taxon>Candidatus Andeanibacterium</taxon>
    </lineage>
</organism>
<dbReference type="EMBL" id="CP119316">
    <property type="protein sequence ID" value="WEK48223.1"/>
    <property type="molecule type" value="Genomic_DNA"/>
</dbReference>
<evidence type="ECO:0000256" key="1">
    <source>
        <dbReference type="SAM" id="Phobius"/>
    </source>
</evidence>
<dbReference type="Proteomes" id="UP001218362">
    <property type="component" value="Chromosome"/>
</dbReference>
<keyword evidence="1" id="KW-0812">Transmembrane</keyword>
<dbReference type="AlphaFoldDB" id="A0AAJ5X865"/>
<dbReference type="KEGG" id="acob:P0Y56_08000"/>
<keyword evidence="1" id="KW-1133">Transmembrane helix</keyword>
<proteinExistence type="predicted"/>
<keyword evidence="1" id="KW-0472">Membrane</keyword>
<feature type="transmembrane region" description="Helical" evidence="1">
    <location>
        <begin position="75"/>
        <end position="97"/>
    </location>
</feature>